<evidence type="ECO:0000256" key="1">
    <source>
        <dbReference type="SAM" id="SignalP"/>
    </source>
</evidence>
<dbReference type="EMBL" id="FQVW01000004">
    <property type="protein sequence ID" value="SHF76001.1"/>
    <property type="molecule type" value="Genomic_DNA"/>
</dbReference>
<dbReference type="PANTHER" id="PTHR34408">
    <property type="entry name" value="FAMILY PROTEIN, PUTATIVE-RELATED"/>
    <property type="match status" value="1"/>
</dbReference>
<evidence type="ECO:0000313" key="3">
    <source>
        <dbReference type="EMBL" id="SHF76001.1"/>
    </source>
</evidence>
<dbReference type="Proteomes" id="UP000183988">
    <property type="component" value="Unassembled WGS sequence"/>
</dbReference>
<dbReference type="OrthoDB" id="9816557at2"/>
<feature type="signal peptide" evidence="1">
    <location>
        <begin position="1"/>
        <end position="21"/>
    </location>
</feature>
<dbReference type="Gene3D" id="1.10.530.10">
    <property type="match status" value="1"/>
</dbReference>
<dbReference type="InterPro" id="IPR003646">
    <property type="entry name" value="SH3-like_bac-type"/>
</dbReference>
<feature type="chain" id="PRO_5012318966" evidence="1">
    <location>
        <begin position="22"/>
        <end position="1285"/>
    </location>
</feature>
<dbReference type="PANTHER" id="PTHR34408:SF1">
    <property type="entry name" value="GLYCOSYL HYDROLASE FAMILY 19 DOMAIN-CONTAINING PROTEIN HI_1415"/>
    <property type="match status" value="1"/>
</dbReference>
<dbReference type="InterPro" id="IPR052354">
    <property type="entry name" value="Cell_Wall_Dynamics_Protein"/>
</dbReference>
<evidence type="ECO:0000313" key="4">
    <source>
        <dbReference type="Proteomes" id="UP000183988"/>
    </source>
</evidence>
<dbReference type="Gene3D" id="2.30.30.40">
    <property type="entry name" value="SH3 Domains"/>
    <property type="match status" value="2"/>
</dbReference>
<protein>
    <submittedName>
        <fullName evidence="3">Mannosyl-glycoprotein endo-beta-N-acetylglucosaminidase</fullName>
    </submittedName>
</protein>
<name>A0A1M5EAA7_9BACI</name>
<organism evidence="3 4">
    <name type="scientific">Ornithinibacillus halophilus</name>
    <dbReference type="NCBI Taxonomy" id="930117"/>
    <lineage>
        <taxon>Bacteria</taxon>
        <taxon>Bacillati</taxon>
        <taxon>Bacillota</taxon>
        <taxon>Bacilli</taxon>
        <taxon>Bacillales</taxon>
        <taxon>Bacillaceae</taxon>
        <taxon>Ornithinibacillus</taxon>
    </lineage>
</organism>
<keyword evidence="4" id="KW-1185">Reference proteome</keyword>
<dbReference type="STRING" id="930117.SAMN05216225_100430"/>
<keyword evidence="1" id="KW-0732">Signal</keyword>
<dbReference type="Gene3D" id="6.10.250.190">
    <property type="match status" value="8"/>
</dbReference>
<evidence type="ECO:0000259" key="2">
    <source>
        <dbReference type="SMART" id="SM00047"/>
    </source>
</evidence>
<gene>
    <name evidence="3" type="ORF">SAMN05216225_100430</name>
</gene>
<accession>A0A1M5EAA7</accession>
<reference evidence="3 4" key="1">
    <citation type="submission" date="2016-11" db="EMBL/GenBank/DDBJ databases">
        <authorList>
            <person name="Jaros S."/>
            <person name="Januszkiewicz K."/>
            <person name="Wedrychowicz H."/>
        </authorList>
    </citation>
    <scope>NUCLEOTIDE SEQUENCE [LARGE SCALE GENOMIC DNA]</scope>
    <source>
        <strain evidence="3 4">IBRC-M 10683</strain>
    </source>
</reference>
<dbReference type="GO" id="GO:0004040">
    <property type="term" value="F:amidase activity"/>
    <property type="evidence" value="ECO:0007669"/>
    <property type="project" value="InterPro"/>
</dbReference>
<feature type="domain" description="Mannosyl-glycoprotein endo-beta-N-acetylglucosamidase-like" evidence="2">
    <location>
        <begin position="1125"/>
        <end position="1276"/>
    </location>
</feature>
<dbReference type="SUPFAM" id="SSF48452">
    <property type="entry name" value="TPR-like"/>
    <property type="match status" value="1"/>
</dbReference>
<sequence length="1285" mass="146363">MTRKASIFLTGFLLVPTIAYAENGENSDVDKASVMVEENEGVEIAATTTTIKSPDEWYQEGINNPSASGRVEIFVEAYNYYPEHEKIISGLNASVANLLNWTSRRHNSGDYDVAIDRYDYILTIEGINNIYSSEAAWKKEFAVNGMNYPTVEQLYREAMSERTASGRFLAFKGAYDYYPTDKKIAEGLHSSAELLFNWAIKQHNSREFEVAADRYERILSTDSLPSSFLSKVQSSLNEALQGNRPADFILEEAENAYSASGKFDLYIEGYESYPNNENFVQGINESGKQLLRWARGKHQSGNWTTAIDRYQKILDGPAITIELEDSAALHLKEANNRKTIPTPEVLLGAYKELTKVSAIFDQSVINYLYYPESDKFKAELYHASQQLLNWSYKRHEDGEFKIAKERYELILSTPYIKGDIVNRTTSLLLDAEIGKRSADAIYNNAVEEHRASYKLDLFEKGYEFYPEDKRFVQGLQDSARALLNLATRKHYAGDFDYALERYKRILEVSVLSDELLNEARQGFADAEIGKRPADVIYNLIQEESTASGLFELNKQGYKFYPEDKRFIQGLAKSSQYLYDLAVRYHSEKRFEDASSRYTELVSTDGVPIIWNKKAGYQLKYSLEGKVTPGVEDYILLVDKEPSASAKVDIAVEGYWIYDGNPKMETLVIESAYALLRWATNVHLKGDIINALEKYNRLLDLPVKSDDLVKEINIKKNYAEQGKSLPTADQLYNEAQEETRASYIFDIYVKANILYPADQRFINGIEESSVSLLNLAIRYHQRENYENAVERYDKLISTNGVPSHIQLESKLRKNYAVDFEQIATADYLFEVAENKQSISGKFDAYVKGYIFYPNDERFIRGLEISAYKLYERALTIHKNKDFNGAINLYEKLIATPGVPNYIVEGSIINLEYAIANAIPENQIYNFTEYNLSLEDALNIQMKVNPQTDKYIGDPAFVHGDFIRIIREAQISGTTVNVRTEPILKDKYIAHSLAGGTEIEIVDRVVGDSFSGSNLWYKIKYNDEILYAHTMLVDPAVGETTANVNLRQEPTVESHSFGLMDKGKRVTIIGSFDSWYKIPYDKYWKNAPSSDTEYYLDPTNFIDDENQKYQFLDLRYFTGIPASELSQLLDGKGKLDGMENVFREAAERAGINELYLISHALLETGHGTSTLSLGVEYKGKTVYNFFGIGAVDNDAINAGARRAYEEGWFTVEEAIIGGAQFAKQKYIYAGQPTLYSMRWNPGAMDNRGSATHQYATDIGWAYKQVFYYSRFYSKGDYNLIFDVPVYK</sequence>
<dbReference type="InterPro" id="IPR011990">
    <property type="entry name" value="TPR-like_helical_dom_sf"/>
</dbReference>
<dbReference type="SMART" id="SM00047">
    <property type="entry name" value="LYZ2"/>
    <property type="match status" value="1"/>
</dbReference>
<dbReference type="RefSeq" id="WP_072888262.1">
    <property type="nucleotide sequence ID" value="NZ_FQVW01000004.1"/>
</dbReference>
<proteinExistence type="predicted"/>
<dbReference type="Pfam" id="PF01832">
    <property type="entry name" value="Glucosaminidase"/>
    <property type="match status" value="1"/>
</dbReference>
<dbReference type="InterPro" id="IPR002901">
    <property type="entry name" value="MGlyc_endo_b_GlcNAc-like_dom"/>
</dbReference>
<dbReference type="Pfam" id="PF08239">
    <property type="entry name" value="SH3_3"/>
    <property type="match status" value="1"/>
</dbReference>